<feature type="compositionally biased region" description="Basic and acidic residues" evidence="1">
    <location>
        <begin position="159"/>
        <end position="169"/>
    </location>
</feature>
<dbReference type="GO" id="GO:0005615">
    <property type="term" value="C:extracellular space"/>
    <property type="evidence" value="ECO:0007669"/>
    <property type="project" value="TreeGrafter"/>
</dbReference>
<dbReference type="PANTHER" id="PTHR37351:SF1">
    <property type="entry name" value="C-X-C MOTIF CHEMOKINE 17"/>
    <property type="match status" value="1"/>
</dbReference>
<dbReference type="STRING" id="9643.ENSUAMP00000013274"/>
<feature type="region of interest" description="Disordered" evidence="1">
    <location>
        <begin position="141"/>
        <end position="176"/>
    </location>
</feature>
<reference evidence="2" key="3">
    <citation type="submission" date="2025-09" db="UniProtKB">
        <authorList>
            <consortium name="Ensembl"/>
        </authorList>
    </citation>
    <scope>IDENTIFICATION</scope>
</reference>
<reference evidence="3" key="1">
    <citation type="submission" date="2016-06" db="EMBL/GenBank/DDBJ databases">
        <title>De novo assembly and RNA-Seq shows season-dependent expression and editing in black bear kidneys.</title>
        <authorList>
            <person name="Korstanje R."/>
            <person name="Srivastava A."/>
            <person name="Sarsani V.K."/>
            <person name="Sheehan S.M."/>
            <person name="Seger R.L."/>
            <person name="Barter M.E."/>
            <person name="Lindqvist C."/>
            <person name="Brody L.C."/>
            <person name="Mullikin J.C."/>
        </authorList>
    </citation>
    <scope>NUCLEOTIDE SEQUENCE [LARGE SCALE GENOMIC DNA]</scope>
</reference>
<dbReference type="GO" id="GO:0010575">
    <property type="term" value="P:positive regulation of vascular endothelial growth factor production"/>
    <property type="evidence" value="ECO:0007669"/>
    <property type="project" value="TreeGrafter"/>
</dbReference>
<dbReference type="OMA" id="MEEKWNC"/>
<accession>A0A452R4E1</accession>
<dbReference type="GO" id="GO:0090026">
    <property type="term" value="P:positive regulation of monocyte chemotaxis"/>
    <property type="evidence" value="ECO:0007669"/>
    <property type="project" value="TreeGrafter"/>
</dbReference>
<evidence type="ECO:0000256" key="1">
    <source>
        <dbReference type="SAM" id="MobiDB-lite"/>
    </source>
</evidence>
<organism evidence="2 3">
    <name type="scientific">Ursus americanus</name>
    <name type="common">American black bear</name>
    <name type="synonym">Euarctos americanus</name>
    <dbReference type="NCBI Taxonomy" id="9643"/>
    <lineage>
        <taxon>Eukaryota</taxon>
        <taxon>Metazoa</taxon>
        <taxon>Chordata</taxon>
        <taxon>Craniata</taxon>
        <taxon>Vertebrata</taxon>
        <taxon>Euteleostomi</taxon>
        <taxon>Mammalia</taxon>
        <taxon>Eutheria</taxon>
        <taxon>Laurasiatheria</taxon>
        <taxon>Carnivora</taxon>
        <taxon>Caniformia</taxon>
        <taxon>Ursidae</taxon>
        <taxon>Ursus</taxon>
    </lineage>
</organism>
<dbReference type="InterPro" id="IPR029183">
    <property type="entry name" value="CXCL17"/>
</dbReference>
<keyword evidence="3" id="KW-1185">Reference proteome</keyword>
<dbReference type="GO" id="GO:0010759">
    <property type="term" value="P:positive regulation of macrophage chemotaxis"/>
    <property type="evidence" value="ECO:0007669"/>
    <property type="project" value="TreeGrafter"/>
</dbReference>
<protein>
    <submittedName>
        <fullName evidence="2">Uncharacterized protein</fullName>
    </submittedName>
</protein>
<dbReference type="PANTHER" id="PTHR37351">
    <property type="entry name" value="C-X-C MOTIF CHEMOKINE 17"/>
    <property type="match status" value="1"/>
</dbReference>
<dbReference type="GO" id="GO:0048246">
    <property type="term" value="P:macrophage chemotaxis"/>
    <property type="evidence" value="ECO:0007669"/>
    <property type="project" value="TreeGrafter"/>
</dbReference>
<evidence type="ECO:0000313" key="2">
    <source>
        <dbReference type="Ensembl" id="ENSUAMP00000013274.1"/>
    </source>
</evidence>
<dbReference type="Proteomes" id="UP000291022">
    <property type="component" value="Unassembled WGS sequence"/>
</dbReference>
<reference evidence="2" key="2">
    <citation type="submission" date="2025-08" db="UniProtKB">
        <authorList>
            <consortium name="Ensembl"/>
        </authorList>
    </citation>
    <scope>IDENTIFICATION</scope>
</reference>
<proteinExistence type="predicted"/>
<dbReference type="AlphaFoldDB" id="A0A452R4E1"/>
<sequence length="176" mass="19640">MQVAQCWGTISVGPVPFRCLAGPCFLPPGVARGQRDHRQASKRWLHEGGQECECKDWFLRAPKRKLMTVPEMPKKQCPCDQFKASVKKTSKAPKAPQEAKQALQSLPGISQTMSASKLCSAFIGALRLCSRNFLPHRSLHHSNHPPCTGSPPLKRKLPHSRDLGQEKNLKLNRSQK</sequence>
<dbReference type="GO" id="GO:0050728">
    <property type="term" value="P:negative regulation of inflammatory response"/>
    <property type="evidence" value="ECO:0007669"/>
    <property type="project" value="TreeGrafter"/>
</dbReference>
<dbReference type="Pfam" id="PF15211">
    <property type="entry name" value="CXCL17"/>
    <property type="match status" value="1"/>
</dbReference>
<name>A0A452R4E1_URSAM</name>
<dbReference type="Ensembl" id="ENSUAMT00000014889.1">
    <property type="protein sequence ID" value="ENSUAMP00000013274.1"/>
    <property type="gene ID" value="ENSUAMG00000010686.1"/>
</dbReference>
<evidence type="ECO:0000313" key="3">
    <source>
        <dbReference type="Proteomes" id="UP000291022"/>
    </source>
</evidence>
<dbReference type="GeneTree" id="ENSGT00390000002861"/>